<organism evidence="3 4">
    <name type="scientific">Alternaria burnsii</name>
    <dbReference type="NCBI Taxonomy" id="1187904"/>
    <lineage>
        <taxon>Eukaryota</taxon>
        <taxon>Fungi</taxon>
        <taxon>Dikarya</taxon>
        <taxon>Ascomycota</taxon>
        <taxon>Pezizomycotina</taxon>
        <taxon>Dothideomycetes</taxon>
        <taxon>Pleosporomycetidae</taxon>
        <taxon>Pleosporales</taxon>
        <taxon>Pleosporineae</taxon>
        <taxon>Pleosporaceae</taxon>
        <taxon>Alternaria</taxon>
        <taxon>Alternaria sect. Alternaria</taxon>
    </lineage>
</organism>
<dbReference type="PANTHER" id="PTHR35186">
    <property type="entry name" value="ANK_REP_REGION DOMAIN-CONTAINING PROTEIN"/>
    <property type="match status" value="1"/>
</dbReference>
<evidence type="ECO:0000256" key="1">
    <source>
        <dbReference type="SAM" id="MobiDB-lite"/>
    </source>
</evidence>
<accession>A0A8H7AYM5</accession>
<dbReference type="Pfam" id="PF24476">
    <property type="entry name" value="DUF7580"/>
    <property type="match status" value="1"/>
</dbReference>
<dbReference type="GeneID" id="62208751"/>
<feature type="domain" description="DUF7580" evidence="2">
    <location>
        <begin position="200"/>
        <end position="477"/>
    </location>
</feature>
<dbReference type="AlphaFoldDB" id="A0A8H7AYM5"/>
<evidence type="ECO:0000313" key="3">
    <source>
        <dbReference type="EMBL" id="KAF7671451.1"/>
    </source>
</evidence>
<comment type="caution">
    <text evidence="3">The sequence shown here is derived from an EMBL/GenBank/DDBJ whole genome shotgun (WGS) entry which is preliminary data.</text>
</comment>
<evidence type="ECO:0000259" key="2">
    <source>
        <dbReference type="Pfam" id="PF24476"/>
    </source>
</evidence>
<name>A0A8H7AYM5_9PLEO</name>
<dbReference type="PANTHER" id="PTHR35186:SF4">
    <property type="entry name" value="PRION-INHIBITION AND PROPAGATION HELO DOMAIN-CONTAINING PROTEIN"/>
    <property type="match status" value="1"/>
</dbReference>
<feature type="region of interest" description="Disordered" evidence="1">
    <location>
        <begin position="512"/>
        <end position="539"/>
    </location>
</feature>
<reference evidence="3" key="1">
    <citation type="submission" date="2020-01" db="EMBL/GenBank/DDBJ databases">
        <authorList>
            <person name="Feng Z.H.Z."/>
        </authorList>
    </citation>
    <scope>NUCLEOTIDE SEQUENCE</scope>
    <source>
        <strain evidence="3">CBS107.38</strain>
    </source>
</reference>
<evidence type="ECO:0000313" key="4">
    <source>
        <dbReference type="Proteomes" id="UP000596902"/>
    </source>
</evidence>
<gene>
    <name evidence="3" type="ORF">GT037_010526</name>
</gene>
<reference evidence="3" key="2">
    <citation type="submission" date="2020-08" db="EMBL/GenBank/DDBJ databases">
        <title>Draft Genome Sequence of Cumin Blight Pathogen Alternaria burnsii.</title>
        <authorList>
            <person name="Feng Z."/>
        </authorList>
    </citation>
    <scope>NUCLEOTIDE SEQUENCE</scope>
    <source>
        <strain evidence="3">CBS107.38</strain>
    </source>
</reference>
<protein>
    <recommendedName>
        <fullName evidence="2">DUF7580 domain-containing protein</fullName>
    </recommendedName>
</protein>
<dbReference type="RefSeq" id="XP_038781823.1">
    <property type="nucleotide sequence ID" value="XM_038935573.1"/>
</dbReference>
<proteinExistence type="predicted"/>
<dbReference type="Proteomes" id="UP000596902">
    <property type="component" value="Unassembled WGS sequence"/>
</dbReference>
<keyword evidence="4" id="KW-1185">Reference proteome</keyword>
<dbReference type="EMBL" id="JAAABM010000022">
    <property type="protein sequence ID" value="KAF7671451.1"/>
    <property type="molecule type" value="Genomic_DNA"/>
</dbReference>
<dbReference type="InterPro" id="IPR056002">
    <property type="entry name" value="DUF7580"/>
</dbReference>
<sequence length="592" mass="66786">MSGAELALAIVPLVIVLVEHHRTVLRKGKALTLSRISNDQQLDFYQDLHGELTLLNMILEKVHIKSARVRLSGAQPEITQAESIEIALGHSAKDFQTILDRVLKSINDLVREKSNALTEDDIETQRTMLQRLHRLEERIETGKASKSAREKFRFTRNEKTRNVAMKRIQDGVWKLERLLGSSTEIFDHQSRAARRRTPANRMKRHPEELFRKLASKWPCSCNARHLAKLCLWNCCCASDNSNGSDDSLGIIVSVPVDGQNSPHWTETTIHVTDSQEDQISENNRGEPHVRFAGGHAPPTSHSALPGRNIESESLCDLLEKAKNPNISLQILFQNGILWQQKAKRSRLQIRHQLDASLRSLLESDQRWKHCDLRDKSILAVTLAHAVMHRSKGPWLHADLNKDEIFFFRKNNGQHPDVSRPFLAMDFTRLETGPDEEDDLFSIHSNPTLLSLGVLLLEITNGTLIENHWDTEDLTDGSTQNDSTNLTAALRLLRKSDGKVVIGLQKAIPTMTGSTTGPAADSQVAARSTHTLAPKEPKRQPWREIWPAPREPQQQAQIYGFAKGEIMVFDGNAGNFFARDGWSVEQESETQPE</sequence>